<name>A0A9W9LGY5_9EURO</name>
<gene>
    <name evidence="3" type="ORF">N7492_008622</name>
</gene>
<comment type="caution">
    <text evidence="3">The sequence shown here is derived from an EMBL/GenBank/DDBJ whole genome shotgun (WGS) entry which is preliminary data.</text>
</comment>
<feature type="compositionally biased region" description="Low complexity" evidence="1">
    <location>
        <begin position="169"/>
        <end position="224"/>
    </location>
</feature>
<evidence type="ECO:0000313" key="4">
    <source>
        <dbReference type="Proteomes" id="UP001146351"/>
    </source>
</evidence>
<evidence type="ECO:0000256" key="1">
    <source>
        <dbReference type="SAM" id="MobiDB-lite"/>
    </source>
</evidence>
<organism evidence="3 4">
    <name type="scientific">Penicillium capsulatum</name>
    <dbReference type="NCBI Taxonomy" id="69766"/>
    <lineage>
        <taxon>Eukaryota</taxon>
        <taxon>Fungi</taxon>
        <taxon>Dikarya</taxon>
        <taxon>Ascomycota</taxon>
        <taxon>Pezizomycotina</taxon>
        <taxon>Eurotiomycetes</taxon>
        <taxon>Eurotiomycetidae</taxon>
        <taxon>Eurotiales</taxon>
        <taxon>Aspergillaceae</taxon>
        <taxon>Penicillium</taxon>
    </lineage>
</organism>
<keyword evidence="2" id="KW-1133">Transmembrane helix</keyword>
<keyword evidence="4" id="KW-1185">Reference proteome</keyword>
<keyword evidence="2" id="KW-0472">Membrane</keyword>
<dbReference type="OrthoDB" id="5421784at2759"/>
<protein>
    <recommendedName>
        <fullName evidence="5">Mid2 domain-containing protein</fullName>
    </recommendedName>
</protein>
<reference evidence="3" key="2">
    <citation type="journal article" date="2023" name="IMA Fungus">
        <title>Comparative genomic study of the Penicillium genus elucidates a diverse pangenome and 15 lateral gene transfer events.</title>
        <authorList>
            <person name="Petersen C."/>
            <person name="Sorensen T."/>
            <person name="Nielsen M.R."/>
            <person name="Sondergaard T.E."/>
            <person name="Sorensen J.L."/>
            <person name="Fitzpatrick D.A."/>
            <person name="Frisvad J.C."/>
            <person name="Nielsen K.L."/>
        </authorList>
    </citation>
    <scope>NUCLEOTIDE SEQUENCE</scope>
    <source>
        <strain evidence="3">IBT 21917</strain>
    </source>
</reference>
<dbReference type="AlphaFoldDB" id="A0A9W9LGY5"/>
<feature type="region of interest" description="Disordered" evidence="1">
    <location>
        <begin position="145"/>
        <end position="259"/>
    </location>
</feature>
<feature type="region of interest" description="Disordered" evidence="1">
    <location>
        <begin position="64"/>
        <end position="87"/>
    </location>
</feature>
<reference evidence="3" key="1">
    <citation type="submission" date="2022-11" db="EMBL/GenBank/DDBJ databases">
        <authorList>
            <person name="Petersen C."/>
        </authorList>
    </citation>
    <scope>NUCLEOTIDE SEQUENCE</scope>
    <source>
        <strain evidence="3">IBT 21917</strain>
    </source>
</reference>
<feature type="transmembrane region" description="Helical" evidence="2">
    <location>
        <begin position="263"/>
        <end position="285"/>
    </location>
</feature>
<dbReference type="Proteomes" id="UP001146351">
    <property type="component" value="Unassembled WGS sequence"/>
</dbReference>
<dbReference type="EMBL" id="JAPQKO010000006">
    <property type="protein sequence ID" value="KAJ5155819.1"/>
    <property type="molecule type" value="Genomic_DNA"/>
</dbReference>
<keyword evidence="2" id="KW-0812">Transmembrane</keyword>
<feature type="compositionally biased region" description="Polar residues" evidence="1">
    <location>
        <begin position="148"/>
        <end position="157"/>
    </location>
</feature>
<evidence type="ECO:0000313" key="3">
    <source>
        <dbReference type="EMBL" id="KAJ5155819.1"/>
    </source>
</evidence>
<sequence length="530" mass="56067">MAHGHFRHSRISRLINAKHRREEALQASNGGQTPNLLGAVDAKSPIHSPDILSAPCDPLQNLTCPEDVPDTTERSLPKRQAADSPSTTHVETIVQVVDTNSHTLWQSIGVNYPMTISDPVLGVVTISDSLGLSASAALLIPTPPVISPATQPRTSATPTPPSKHIAAFSSSSHSVTNSSHRSTPLAHSSSTTSSTRSSVTSTTHSSTSTSSTSSDSIWSSSTSSDIYGNGGSATSTGDVPPPATSSSQPSGSGSAGDNTTPKIVGGVIGSVAGLAMIVLLILFLLRRRNFFQAKGTQALPSNDGTREISERPSSHDALFSPSYLAPAFMKRWRQSTMTTATDSTVDSSNTSERGFQKISGRKIPPVLTHGGDGFGGGLEGGSPTVPHCLIGLSPTSPGRPLSLPHRMAHPRHRHMGRGWIPNIHGRARNCTIPQLARYPFACPYPARSISALQPRSPPRIPWFSPKVPYRHDQTAWAGATQATTVVVAAASPKALSCDLEPPRYGTCDTTNVFLWDLEEPTVPTHSHDCN</sequence>
<accession>A0A9W9LGY5</accession>
<proteinExistence type="predicted"/>
<evidence type="ECO:0000256" key="2">
    <source>
        <dbReference type="SAM" id="Phobius"/>
    </source>
</evidence>
<feature type="compositionally biased region" description="Low complexity" evidence="1">
    <location>
        <begin position="244"/>
        <end position="256"/>
    </location>
</feature>
<evidence type="ECO:0008006" key="5">
    <source>
        <dbReference type="Google" id="ProtNLM"/>
    </source>
</evidence>